<proteinExistence type="predicted"/>
<feature type="region of interest" description="Disordered" evidence="1">
    <location>
        <begin position="1"/>
        <end position="36"/>
    </location>
</feature>
<accession>A0AAE0FGG0</accession>
<evidence type="ECO:0000256" key="1">
    <source>
        <dbReference type="SAM" id="MobiDB-lite"/>
    </source>
</evidence>
<dbReference type="Proteomes" id="UP001190700">
    <property type="component" value="Unassembled WGS sequence"/>
</dbReference>
<feature type="region of interest" description="Disordered" evidence="1">
    <location>
        <begin position="119"/>
        <end position="138"/>
    </location>
</feature>
<feature type="region of interest" description="Disordered" evidence="1">
    <location>
        <begin position="214"/>
        <end position="239"/>
    </location>
</feature>
<dbReference type="AlphaFoldDB" id="A0AAE0FGG0"/>
<evidence type="ECO:0000313" key="3">
    <source>
        <dbReference type="Proteomes" id="UP001190700"/>
    </source>
</evidence>
<reference evidence="2 3" key="1">
    <citation type="journal article" date="2015" name="Genome Biol. Evol.">
        <title>Comparative Genomics of a Bacterivorous Green Alga Reveals Evolutionary Causalities and Consequences of Phago-Mixotrophic Mode of Nutrition.</title>
        <authorList>
            <person name="Burns J.A."/>
            <person name="Paasch A."/>
            <person name="Narechania A."/>
            <person name="Kim E."/>
        </authorList>
    </citation>
    <scope>NUCLEOTIDE SEQUENCE [LARGE SCALE GENOMIC DNA]</scope>
    <source>
        <strain evidence="2 3">PLY_AMNH</strain>
    </source>
</reference>
<sequence>MPRFNSMGMRLMGSPSSSISDMSPREENDDAVPSLPPPSQVNLFAKRQVLGQVTPLTARLMSARVPESFEAVSYSLNAPAISDYVLPTRKPRTLLAPALLEGLRSQPNGASIQEMVHADAAQASTDQSPGRKGVSKSHAFRVSRPAAHTIDAEPPSSAWMGTRKLTSLAGTTMEFDTRPPPNICTGEDAAAYFLNSKQDGHHMFYLNYANPRPKKSTVPEHMGSHAPPRRGSDEDKSSSLFSGMKRNFAPYDLVLVPREQVHDEHFTVSATGVTHILPGQPSEVTPLEVWMRHRETFLKLRDFSFFGNYNISKAFKRWRENVRACVYAAARTYIQDHLLLVTEEFGPTLHDIALITQSINAGMELDEWLRERDGSWVRQTKDPSVPRPDGLATKLGHIGYDTTITLKEFQATREEALETVQAVLQEKLDIVEMYIEQVAEVVLTEAAASVPHKPTRKEQRAKRFELPEKNRWRTESLYLAKKTQQSQQDRQRRGAWLRVMLGRFLRVVDQAFVWHLLDLGKASC</sequence>
<comment type="caution">
    <text evidence="2">The sequence shown here is derived from an EMBL/GenBank/DDBJ whole genome shotgun (WGS) entry which is preliminary data.</text>
</comment>
<keyword evidence="3" id="KW-1185">Reference proteome</keyword>
<gene>
    <name evidence="2" type="ORF">CYMTET_32100</name>
</gene>
<organism evidence="2 3">
    <name type="scientific">Cymbomonas tetramitiformis</name>
    <dbReference type="NCBI Taxonomy" id="36881"/>
    <lineage>
        <taxon>Eukaryota</taxon>
        <taxon>Viridiplantae</taxon>
        <taxon>Chlorophyta</taxon>
        <taxon>Pyramimonadophyceae</taxon>
        <taxon>Pyramimonadales</taxon>
        <taxon>Pyramimonadaceae</taxon>
        <taxon>Cymbomonas</taxon>
    </lineage>
</organism>
<protein>
    <submittedName>
        <fullName evidence="2">Uncharacterized protein</fullName>
    </submittedName>
</protein>
<feature type="non-terminal residue" evidence="2">
    <location>
        <position position="524"/>
    </location>
</feature>
<dbReference type="EMBL" id="LGRX02019198">
    <property type="protein sequence ID" value="KAK3258876.1"/>
    <property type="molecule type" value="Genomic_DNA"/>
</dbReference>
<name>A0AAE0FGG0_9CHLO</name>
<evidence type="ECO:0000313" key="2">
    <source>
        <dbReference type="EMBL" id="KAK3258876.1"/>
    </source>
</evidence>